<feature type="domain" description="Methyltransferase type 11" evidence="1">
    <location>
        <begin position="52"/>
        <end position="149"/>
    </location>
</feature>
<evidence type="ECO:0000313" key="3">
    <source>
        <dbReference type="Proteomes" id="UP001597510"/>
    </source>
</evidence>
<evidence type="ECO:0000313" key="2">
    <source>
        <dbReference type="EMBL" id="MFD2521989.1"/>
    </source>
</evidence>
<dbReference type="PANTHER" id="PTHR43464">
    <property type="entry name" value="METHYLTRANSFERASE"/>
    <property type="match status" value="1"/>
</dbReference>
<dbReference type="GO" id="GO:0008168">
    <property type="term" value="F:methyltransferase activity"/>
    <property type="evidence" value="ECO:0007669"/>
    <property type="project" value="UniProtKB-KW"/>
</dbReference>
<keyword evidence="3" id="KW-1185">Reference proteome</keyword>
<dbReference type="RefSeq" id="WP_340239866.1">
    <property type="nucleotide sequence ID" value="NZ_JBBEWC010000015.1"/>
</dbReference>
<dbReference type="InterPro" id="IPR029063">
    <property type="entry name" value="SAM-dependent_MTases_sf"/>
</dbReference>
<dbReference type="GO" id="GO:0032259">
    <property type="term" value="P:methylation"/>
    <property type="evidence" value="ECO:0007669"/>
    <property type="project" value="UniProtKB-KW"/>
</dbReference>
<dbReference type="EC" id="2.1.1.-" evidence="2"/>
<dbReference type="SUPFAM" id="SSF53335">
    <property type="entry name" value="S-adenosyl-L-methionine-dependent methyltransferases"/>
    <property type="match status" value="1"/>
</dbReference>
<organism evidence="2 3">
    <name type="scientific">Emticicia soli</name>
    <dbReference type="NCBI Taxonomy" id="2027878"/>
    <lineage>
        <taxon>Bacteria</taxon>
        <taxon>Pseudomonadati</taxon>
        <taxon>Bacteroidota</taxon>
        <taxon>Cytophagia</taxon>
        <taxon>Cytophagales</taxon>
        <taxon>Leadbetterellaceae</taxon>
        <taxon>Emticicia</taxon>
    </lineage>
</organism>
<dbReference type="Pfam" id="PF08241">
    <property type="entry name" value="Methyltransf_11"/>
    <property type="match status" value="1"/>
</dbReference>
<accession>A0ABW5J9W7</accession>
<protein>
    <submittedName>
        <fullName evidence="2">Class I SAM-dependent methyltransferase</fullName>
        <ecNumber evidence="2">2.1.1.-</ecNumber>
    </submittedName>
</protein>
<sequence>MSSDKLISAEIENFYTQTSEEARLQLGLGPLEFERNKDLIQRHLPASKGVILDVGGGPGAYSEWLAGLGYTVHLIDPVPKHIKQATKRANSLKKPFKAMLGEARQLNFADDSVDVVILHGPLYHLQDKQARLAAIKEAKRVTKKGGSIVGFAINYAASTIAGLLNGFMHEPGFIDMCKQELLSGIHTPPKNMPGSLAEAYYHRPSQLIEEFREATLEFINIYAVEGVVWLDKKYFESRGDARKKQALMDLLSITESDQALLALSPHMMIATRKI</sequence>
<dbReference type="Gene3D" id="3.40.50.150">
    <property type="entry name" value="Vaccinia Virus protein VP39"/>
    <property type="match status" value="1"/>
</dbReference>
<dbReference type="InterPro" id="IPR013216">
    <property type="entry name" value="Methyltransf_11"/>
</dbReference>
<comment type="caution">
    <text evidence="2">The sequence shown here is derived from an EMBL/GenBank/DDBJ whole genome shotgun (WGS) entry which is preliminary data.</text>
</comment>
<dbReference type="Proteomes" id="UP001597510">
    <property type="component" value="Unassembled WGS sequence"/>
</dbReference>
<evidence type="ECO:0000259" key="1">
    <source>
        <dbReference type="Pfam" id="PF08241"/>
    </source>
</evidence>
<dbReference type="EMBL" id="JBHULC010000012">
    <property type="protein sequence ID" value="MFD2521989.1"/>
    <property type="molecule type" value="Genomic_DNA"/>
</dbReference>
<gene>
    <name evidence="2" type="ORF">ACFSR2_13905</name>
</gene>
<keyword evidence="2" id="KW-0489">Methyltransferase</keyword>
<proteinExistence type="predicted"/>
<reference evidence="3" key="1">
    <citation type="journal article" date="2019" name="Int. J. Syst. Evol. Microbiol.">
        <title>The Global Catalogue of Microorganisms (GCM) 10K type strain sequencing project: providing services to taxonomists for standard genome sequencing and annotation.</title>
        <authorList>
            <consortium name="The Broad Institute Genomics Platform"/>
            <consortium name="The Broad Institute Genome Sequencing Center for Infectious Disease"/>
            <person name="Wu L."/>
            <person name="Ma J."/>
        </authorList>
    </citation>
    <scope>NUCLEOTIDE SEQUENCE [LARGE SCALE GENOMIC DNA]</scope>
    <source>
        <strain evidence="3">KCTC 52344</strain>
    </source>
</reference>
<dbReference type="CDD" id="cd02440">
    <property type="entry name" value="AdoMet_MTases"/>
    <property type="match status" value="1"/>
</dbReference>
<name>A0ABW5J9W7_9BACT</name>
<keyword evidence="2" id="KW-0808">Transferase</keyword>